<protein>
    <recommendedName>
        <fullName evidence="3">DNA-directed DNA polymerase</fullName>
    </recommendedName>
</protein>
<name>A0A5E4MPW8_9HEMI</name>
<dbReference type="EMBL" id="CABPRJ010000992">
    <property type="protein sequence ID" value="VVC34346.1"/>
    <property type="molecule type" value="Genomic_DNA"/>
</dbReference>
<keyword evidence="2" id="KW-1185">Reference proteome</keyword>
<sequence>MFVKRIRGGLVQASTRYGKANIFTVDDYNTTKDDSSIIYQDCNEQFVRVSDVAVHASRLLPVGRAYTSQTRRLHRGDDTSPIGRVYEVEIEYPEYLHVEHNDLPFLPNNGVPPGSKVKKLMATLDEKTNYIIHYRNSKQAMANGLIVKKVHTVLEFRQSPWLVKYIDLNTKMREKATNKFEKDFYKLMNNATIESMRRRIDVQLVSSEKRVLKLINKTTFKHCTTYNKNVCAVTLENKIIHFCKPIYIGFAVLNISKTKMDDYHYNVMWKHFKDTINLMYTDTDSLVYHIVTMDFYADLLTRPVLLECMDTANLPRGHPCYVAAREKLPGLLSDESDGRTITVLCVASKSVCA</sequence>
<dbReference type="AlphaFoldDB" id="A0A5E4MPW8"/>
<evidence type="ECO:0008006" key="3">
    <source>
        <dbReference type="Google" id="ProtNLM"/>
    </source>
</evidence>
<dbReference type="Proteomes" id="UP000325440">
    <property type="component" value="Unassembled WGS sequence"/>
</dbReference>
<reference evidence="1 2" key="1">
    <citation type="submission" date="2019-08" db="EMBL/GenBank/DDBJ databases">
        <authorList>
            <person name="Alioto T."/>
            <person name="Alioto T."/>
            <person name="Gomez Garrido J."/>
        </authorList>
    </citation>
    <scope>NUCLEOTIDE SEQUENCE [LARGE SCALE GENOMIC DNA]</scope>
</reference>
<dbReference type="SUPFAM" id="SSF56672">
    <property type="entry name" value="DNA/RNA polymerases"/>
    <property type="match status" value="1"/>
</dbReference>
<dbReference type="GO" id="GO:0071897">
    <property type="term" value="P:DNA biosynthetic process"/>
    <property type="evidence" value="ECO:0007669"/>
    <property type="project" value="UniProtKB-ARBA"/>
</dbReference>
<evidence type="ECO:0000313" key="1">
    <source>
        <dbReference type="EMBL" id="VVC34346.1"/>
    </source>
</evidence>
<dbReference type="PANTHER" id="PTHR31511">
    <property type="entry name" value="PROTEIN CBG23764"/>
    <property type="match status" value="1"/>
</dbReference>
<evidence type="ECO:0000313" key="2">
    <source>
        <dbReference type="Proteomes" id="UP000325440"/>
    </source>
</evidence>
<dbReference type="InterPro" id="IPR043502">
    <property type="entry name" value="DNA/RNA_pol_sf"/>
</dbReference>
<dbReference type="OrthoDB" id="6610558at2759"/>
<organism evidence="1 2">
    <name type="scientific">Cinara cedri</name>
    <dbReference type="NCBI Taxonomy" id="506608"/>
    <lineage>
        <taxon>Eukaryota</taxon>
        <taxon>Metazoa</taxon>
        <taxon>Ecdysozoa</taxon>
        <taxon>Arthropoda</taxon>
        <taxon>Hexapoda</taxon>
        <taxon>Insecta</taxon>
        <taxon>Pterygota</taxon>
        <taxon>Neoptera</taxon>
        <taxon>Paraneoptera</taxon>
        <taxon>Hemiptera</taxon>
        <taxon>Sternorrhyncha</taxon>
        <taxon>Aphidomorpha</taxon>
        <taxon>Aphidoidea</taxon>
        <taxon>Aphididae</taxon>
        <taxon>Lachninae</taxon>
        <taxon>Cinara</taxon>
    </lineage>
</organism>
<accession>A0A5E4MPW8</accession>
<gene>
    <name evidence="1" type="ORF">CINCED_3A024149</name>
</gene>
<dbReference type="PANTHER" id="PTHR31511:SF12">
    <property type="entry name" value="RHO TERMINATION FACTOR N-TERMINAL DOMAIN-CONTAINING PROTEIN"/>
    <property type="match status" value="1"/>
</dbReference>
<proteinExistence type="predicted"/>